<keyword evidence="3" id="KW-1185">Reference proteome</keyword>
<evidence type="ECO:0000256" key="1">
    <source>
        <dbReference type="SAM" id="Phobius"/>
    </source>
</evidence>
<keyword evidence="1" id="KW-0472">Membrane</keyword>
<feature type="transmembrane region" description="Helical" evidence="1">
    <location>
        <begin position="180"/>
        <end position="205"/>
    </location>
</feature>
<protein>
    <recommendedName>
        <fullName evidence="4">DUF2029 domain-containing protein</fullName>
    </recommendedName>
</protein>
<sequence>MVDLGSFPTRFDRFGRGAAIATLLALAVAILVAIAPTPDAPKPKVRASEAEQSDLQLYRDITARVAAGEAYYPVAADELRKGSYPLKPFVTFRAPTHATAYGLVGETVMVVLEGLLALAVLVVWWIRLIPVLPLRGRAAALILMVGGTATLIEPVTGLFHESWAALLMALMIGLRRPGHAAAAIIAGGLALMVRETVLPMILVMLGLATIERCWREAAGWAAVLGIFAVYLTWHAGMVATVVRPDDLASPGWQSFLGPRFALSAFSAVSSATVLPKALAFAAIILSIFGWASVRTGWAARVALMMLGYGAMLALFARPDTFYWALLIAPLSLAGLAFVPRAIAVLVRAARGMAQQPA</sequence>
<evidence type="ECO:0008006" key="4">
    <source>
        <dbReference type="Google" id="ProtNLM"/>
    </source>
</evidence>
<dbReference type="RefSeq" id="WP_187543045.1">
    <property type="nucleotide sequence ID" value="NZ_CP060717.1"/>
</dbReference>
<evidence type="ECO:0000313" key="3">
    <source>
        <dbReference type="Proteomes" id="UP000515955"/>
    </source>
</evidence>
<gene>
    <name evidence="2" type="ORF">H9L12_06150</name>
</gene>
<feature type="transmembrane region" description="Helical" evidence="1">
    <location>
        <begin position="297"/>
        <end position="316"/>
    </location>
</feature>
<feature type="transmembrane region" description="Helical" evidence="1">
    <location>
        <begin position="262"/>
        <end position="285"/>
    </location>
</feature>
<feature type="transmembrane region" description="Helical" evidence="1">
    <location>
        <begin position="322"/>
        <end position="346"/>
    </location>
</feature>
<name>A0A7G9SDY5_9SPHN</name>
<dbReference type="KEGG" id="srhi:H9L12_06150"/>
<keyword evidence="1" id="KW-0812">Transmembrane</keyword>
<accession>A0A7G9SDY5</accession>
<feature type="transmembrane region" description="Helical" evidence="1">
    <location>
        <begin position="138"/>
        <end position="160"/>
    </location>
</feature>
<organism evidence="2 3">
    <name type="scientific">Sphingomonas rhizophila</name>
    <dbReference type="NCBI Taxonomy" id="2071607"/>
    <lineage>
        <taxon>Bacteria</taxon>
        <taxon>Pseudomonadati</taxon>
        <taxon>Pseudomonadota</taxon>
        <taxon>Alphaproteobacteria</taxon>
        <taxon>Sphingomonadales</taxon>
        <taxon>Sphingomonadaceae</taxon>
        <taxon>Sphingomonas</taxon>
    </lineage>
</organism>
<feature type="transmembrane region" description="Helical" evidence="1">
    <location>
        <begin position="14"/>
        <end position="35"/>
    </location>
</feature>
<proteinExistence type="predicted"/>
<feature type="transmembrane region" description="Helical" evidence="1">
    <location>
        <begin position="107"/>
        <end position="126"/>
    </location>
</feature>
<dbReference type="AlphaFoldDB" id="A0A7G9SDY5"/>
<dbReference type="EMBL" id="CP060717">
    <property type="protein sequence ID" value="QNN66060.1"/>
    <property type="molecule type" value="Genomic_DNA"/>
</dbReference>
<reference evidence="2 3" key="1">
    <citation type="submission" date="2020-08" db="EMBL/GenBank/DDBJ databases">
        <title>Genome sequence of Sphingomonas rhizophila KACC 19189T.</title>
        <authorList>
            <person name="Hyun D.-W."/>
            <person name="Bae J.-W."/>
        </authorList>
    </citation>
    <scope>NUCLEOTIDE SEQUENCE [LARGE SCALE GENOMIC DNA]</scope>
    <source>
        <strain evidence="2 3">KACC 19189</strain>
    </source>
</reference>
<keyword evidence="1" id="KW-1133">Transmembrane helix</keyword>
<dbReference type="Proteomes" id="UP000515955">
    <property type="component" value="Chromosome"/>
</dbReference>
<feature type="transmembrane region" description="Helical" evidence="1">
    <location>
        <begin position="217"/>
        <end position="242"/>
    </location>
</feature>
<evidence type="ECO:0000313" key="2">
    <source>
        <dbReference type="EMBL" id="QNN66060.1"/>
    </source>
</evidence>